<reference evidence="1" key="1">
    <citation type="submission" date="2021-03" db="EMBL/GenBank/DDBJ databases">
        <title>Evolutionary innovations through gain and loss of genes in the ectomycorrhizal Boletales.</title>
        <authorList>
            <person name="Wu G."/>
            <person name="Miyauchi S."/>
            <person name="Morin E."/>
            <person name="Yang Z.-L."/>
            <person name="Xu J."/>
            <person name="Martin F.M."/>
        </authorList>
    </citation>
    <scope>NUCLEOTIDE SEQUENCE</scope>
    <source>
        <strain evidence="1">BR01</strain>
    </source>
</reference>
<dbReference type="OrthoDB" id="3269111at2759"/>
<dbReference type="Proteomes" id="UP000683000">
    <property type="component" value="Unassembled WGS sequence"/>
</dbReference>
<keyword evidence="2" id="KW-1185">Reference proteome</keyword>
<protein>
    <submittedName>
        <fullName evidence="1">Uncharacterized protein</fullName>
    </submittedName>
</protein>
<name>A0A8I2YNC6_9AGAM</name>
<sequence length="138" mass="14920">MLVNYDTSLNTKLFDSNTGGTANAGDAALLSWRRHNEPMAPSVVINNDFKDLANILLGSRQQNDAAALAEPPKVPSQPALLLKITLEDFGCRFTLSNDILQKLATMKVTGPHSLWFITDKQLAKGGLDVGEIGNVRDA</sequence>
<proteinExistence type="predicted"/>
<accession>A0A8I2YNC6</accession>
<comment type="caution">
    <text evidence="1">The sequence shown here is derived from an EMBL/GenBank/DDBJ whole genome shotgun (WGS) entry which is preliminary data.</text>
</comment>
<dbReference type="AlphaFoldDB" id="A0A8I2YNC6"/>
<evidence type="ECO:0000313" key="1">
    <source>
        <dbReference type="EMBL" id="KAG6374257.1"/>
    </source>
</evidence>
<gene>
    <name evidence="1" type="ORF">JVT61DRAFT_4274</name>
</gene>
<organism evidence="1 2">
    <name type="scientific">Boletus reticuloceps</name>
    <dbReference type="NCBI Taxonomy" id="495285"/>
    <lineage>
        <taxon>Eukaryota</taxon>
        <taxon>Fungi</taxon>
        <taxon>Dikarya</taxon>
        <taxon>Basidiomycota</taxon>
        <taxon>Agaricomycotina</taxon>
        <taxon>Agaricomycetes</taxon>
        <taxon>Agaricomycetidae</taxon>
        <taxon>Boletales</taxon>
        <taxon>Boletineae</taxon>
        <taxon>Boletaceae</taxon>
        <taxon>Boletoideae</taxon>
        <taxon>Boletus</taxon>
    </lineage>
</organism>
<dbReference type="EMBL" id="JAGFBS010000018">
    <property type="protein sequence ID" value="KAG6374257.1"/>
    <property type="molecule type" value="Genomic_DNA"/>
</dbReference>
<evidence type="ECO:0000313" key="2">
    <source>
        <dbReference type="Proteomes" id="UP000683000"/>
    </source>
</evidence>